<accession>A0A553JMA2</accession>
<proteinExistence type="predicted"/>
<sequence>MYNQSDRTHKASDQPNIAGALRQFAEMEVLKEVAESAKIRSQMLRNKLLLDQPHQLTVHELIKITKVSGNRCIVDGVLMDLNCVASVCLEDLDHADRVALTDRALDITANAAQLGALALDVKATKRVTERMRHETVRRATYVMAELAIFVHDVEQKFQAIPVLTVASDALQAMPMPGLM</sequence>
<dbReference type="Proteomes" id="UP000318126">
    <property type="component" value="Unassembled WGS sequence"/>
</dbReference>
<name>A0A553JMA2_SHEHA</name>
<dbReference type="EMBL" id="VKGK01000018">
    <property type="protein sequence ID" value="TRY13541.1"/>
    <property type="molecule type" value="Genomic_DNA"/>
</dbReference>
<dbReference type="RefSeq" id="WP_144040987.1">
    <property type="nucleotide sequence ID" value="NZ_BMPL01000011.1"/>
</dbReference>
<evidence type="ECO:0000313" key="1">
    <source>
        <dbReference type="EMBL" id="TRY13541.1"/>
    </source>
</evidence>
<gene>
    <name evidence="1" type="ORF">FN961_14975</name>
</gene>
<dbReference type="InterPro" id="IPR009679">
    <property type="entry name" value="Phage_186_CII-like"/>
</dbReference>
<dbReference type="OrthoDB" id="6418490at2"/>
<reference evidence="2" key="1">
    <citation type="submission" date="2019-07" db="EMBL/GenBank/DDBJ databases">
        <title>Shewanella sp. YLB-08 draft genomic sequence.</title>
        <authorList>
            <person name="Yu L."/>
        </authorList>
    </citation>
    <scope>NUCLEOTIDE SEQUENCE [LARGE SCALE GENOMIC DNA]</scope>
    <source>
        <strain evidence="2">JCM 20706</strain>
    </source>
</reference>
<organism evidence="1 2">
    <name type="scientific">Shewanella hanedai</name>
    <name type="common">Alteromonas hanedai</name>
    <dbReference type="NCBI Taxonomy" id="25"/>
    <lineage>
        <taxon>Bacteria</taxon>
        <taxon>Pseudomonadati</taxon>
        <taxon>Pseudomonadota</taxon>
        <taxon>Gammaproteobacteria</taxon>
        <taxon>Alteromonadales</taxon>
        <taxon>Shewanellaceae</taxon>
        <taxon>Shewanella</taxon>
    </lineage>
</organism>
<dbReference type="AlphaFoldDB" id="A0A553JMA2"/>
<comment type="caution">
    <text evidence="1">The sequence shown here is derived from an EMBL/GenBank/DDBJ whole genome shotgun (WGS) entry which is preliminary data.</text>
</comment>
<protein>
    <submittedName>
        <fullName evidence="1">Uncharacterized protein</fullName>
    </submittedName>
</protein>
<dbReference type="GO" id="GO:0003677">
    <property type="term" value="F:DNA binding"/>
    <property type="evidence" value="ECO:0007669"/>
    <property type="project" value="InterPro"/>
</dbReference>
<dbReference type="Pfam" id="PF06892">
    <property type="entry name" value="Phage_CP76"/>
    <property type="match status" value="1"/>
</dbReference>
<keyword evidence="2" id="KW-1185">Reference proteome</keyword>
<evidence type="ECO:0000313" key="2">
    <source>
        <dbReference type="Proteomes" id="UP000318126"/>
    </source>
</evidence>